<feature type="domain" description="Glutaredoxin" evidence="1">
    <location>
        <begin position="17"/>
        <end position="84"/>
    </location>
</feature>
<dbReference type="PROSITE" id="PS51354">
    <property type="entry name" value="GLUTAREDOXIN_2"/>
    <property type="match status" value="1"/>
</dbReference>
<dbReference type="PANTHER" id="PTHR45694">
    <property type="entry name" value="GLUTAREDOXIN 2"/>
    <property type="match status" value="1"/>
</dbReference>
<dbReference type="EMBL" id="CAXITT010000088">
    <property type="protein sequence ID" value="CAL1531430.1"/>
    <property type="molecule type" value="Genomic_DNA"/>
</dbReference>
<evidence type="ECO:0000313" key="3">
    <source>
        <dbReference type="Proteomes" id="UP001497497"/>
    </source>
</evidence>
<dbReference type="GO" id="GO:0034599">
    <property type="term" value="P:cellular response to oxidative stress"/>
    <property type="evidence" value="ECO:0007669"/>
    <property type="project" value="TreeGrafter"/>
</dbReference>
<dbReference type="InterPro" id="IPR002109">
    <property type="entry name" value="Glutaredoxin"/>
</dbReference>
<evidence type="ECO:0000313" key="2">
    <source>
        <dbReference type="EMBL" id="CAL1531430.1"/>
    </source>
</evidence>
<dbReference type="PRINTS" id="PR00160">
    <property type="entry name" value="GLUTAREDOXIN"/>
</dbReference>
<dbReference type="SUPFAM" id="SSF52833">
    <property type="entry name" value="Thioredoxin-like"/>
    <property type="match status" value="1"/>
</dbReference>
<dbReference type="Gene3D" id="3.40.30.10">
    <property type="entry name" value="Glutaredoxin"/>
    <property type="match status" value="1"/>
</dbReference>
<protein>
    <recommendedName>
        <fullName evidence="1">Glutaredoxin domain-containing protein</fullName>
    </recommendedName>
</protein>
<comment type="caution">
    <text evidence="2">The sequence shown here is derived from an EMBL/GenBank/DDBJ whole genome shotgun (WGS) entry which is preliminary data.</text>
</comment>
<accession>A0AAV2HDP8</accession>
<dbReference type="AlphaFoldDB" id="A0AAV2HDP8"/>
<dbReference type="PANTHER" id="PTHR45694:SF18">
    <property type="entry name" value="GLUTAREDOXIN-1-RELATED"/>
    <property type="match status" value="1"/>
</dbReference>
<organism evidence="2 3">
    <name type="scientific">Lymnaea stagnalis</name>
    <name type="common">Great pond snail</name>
    <name type="synonym">Helix stagnalis</name>
    <dbReference type="NCBI Taxonomy" id="6523"/>
    <lineage>
        <taxon>Eukaryota</taxon>
        <taxon>Metazoa</taxon>
        <taxon>Spiralia</taxon>
        <taxon>Lophotrochozoa</taxon>
        <taxon>Mollusca</taxon>
        <taxon>Gastropoda</taxon>
        <taxon>Heterobranchia</taxon>
        <taxon>Euthyneura</taxon>
        <taxon>Panpulmonata</taxon>
        <taxon>Hygrophila</taxon>
        <taxon>Lymnaeoidea</taxon>
        <taxon>Lymnaeidae</taxon>
        <taxon>Lymnaea</taxon>
    </lineage>
</organism>
<dbReference type="Pfam" id="PF00462">
    <property type="entry name" value="Glutaredoxin"/>
    <property type="match status" value="1"/>
</dbReference>
<gene>
    <name evidence="2" type="ORF">GSLYS_00005525001</name>
</gene>
<evidence type="ECO:0000259" key="1">
    <source>
        <dbReference type="Pfam" id="PF00462"/>
    </source>
</evidence>
<sequence>MADAIPFIDLKLKQRKVILFSKSYSPECKMVKMILGQYKLSDKDYEVVEIEKRQDCVQIENYFQVLCLTDSRTVPRLFVEGHYIGGEKEITLLQKSGELKKILKEARVLE</sequence>
<reference evidence="2 3" key="1">
    <citation type="submission" date="2024-04" db="EMBL/GenBank/DDBJ databases">
        <authorList>
            <consortium name="Genoscope - CEA"/>
            <person name="William W."/>
        </authorList>
    </citation>
    <scope>NUCLEOTIDE SEQUENCE [LARGE SCALE GENOMIC DNA]</scope>
</reference>
<dbReference type="InterPro" id="IPR014025">
    <property type="entry name" value="Glutaredoxin_subgr"/>
</dbReference>
<name>A0AAV2HDP8_LYMST</name>
<dbReference type="GO" id="GO:0005737">
    <property type="term" value="C:cytoplasm"/>
    <property type="evidence" value="ECO:0007669"/>
    <property type="project" value="TreeGrafter"/>
</dbReference>
<keyword evidence="3" id="KW-1185">Reference proteome</keyword>
<dbReference type="Proteomes" id="UP001497497">
    <property type="component" value="Unassembled WGS sequence"/>
</dbReference>
<dbReference type="GO" id="GO:0015038">
    <property type="term" value="F:glutathione disulfide oxidoreductase activity"/>
    <property type="evidence" value="ECO:0007669"/>
    <property type="project" value="TreeGrafter"/>
</dbReference>
<dbReference type="InterPro" id="IPR036249">
    <property type="entry name" value="Thioredoxin-like_sf"/>
</dbReference>
<proteinExistence type="predicted"/>